<name>A0AAV1L620_9NEOP</name>
<dbReference type="InterPro" id="IPR000477">
    <property type="entry name" value="RT_dom"/>
</dbReference>
<dbReference type="EMBL" id="CAVLGL010000084">
    <property type="protein sequence ID" value="CAK1589441.1"/>
    <property type="molecule type" value="Genomic_DNA"/>
</dbReference>
<sequence length="940" mass="101824">MECCVCQRIFSSGIGLRIHQGRIHQVRITPIPSSSHTPAPCSHPPLPPTPDTSLQTLLGQLKQSTPIIKRIPRGARSTVSEALAAVINNCVRNNNSNSWHDLLTFSFKILHVSDESNSNISLTQKIKNNTLNPSIPICDPSSGTHRKKYDLFGKVEDKIHDGDLKGATRLLFSNDTLAPDTPETKAALQSKHPPGPSTPIFVDPPSDPPGCLHATVRDVLTALAPFPKGSASGLDGISPQHLIDLTSYGSGVAGEQLTTRLTKLVNLMLMGDVCPDVTPLIYGANLIALAKKDGGVRPIAVGSTFRRLAAKICVRLTRTKLQALFEPVQVGFGTRGGCEAAVHAVRTFLKSDSCEVLLKLDLKNAFNSVNRDTLLKEIKIHVPEIYNFLLQCYHCPSKLVHKSNEIISAVGCQQGDPLGPAIFSLAINPIIHSLNSKLNIWYLDDGTLAGDAQTVLADLVHVKQHFNRIGLELNYDKSELYISDKVNPLTASQIAQNFNNIALNIKLVTKDSLHLLGSPIFEEAIPLLLNKLTTNFSKYSDRLLKISSHSALFILKFCLFVPKFTYMLRCCPFWKFPHLITPIDTQMKSKIENILNIHLSEQAWTQAALPIRNGGLGTRKILSVALPAFLSSIHSTLDLAGRILKAPAGINCKIACLDEATNAWLAGPSPNLPSKPHKQRAWDTIASVATLQTLIEPSTGRDRARLLAVSKPESGYWLQAYPSPNTGTFINPDTLRIAVGLRLGAGICTGHNCVSCGAPVDRLGHHGLSCTSGAGRLSRHAALNDILRRAHVSANVPAALEPQIVRSDGKRPDGMSLIPWKSGRALVWDATCTDTLAASYLPATTKRAGAAADARERLKVSKYSCLGAQYQFFAFGVETLGPWGKGALELHRELSKRLREATGDPRAGGFLAQRIAIAVQRGNAACVMGTLPRGPGLLFN</sequence>
<evidence type="ECO:0000313" key="3">
    <source>
        <dbReference type="EMBL" id="CAK1589441.1"/>
    </source>
</evidence>
<dbReference type="SUPFAM" id="SSF56672">
    <property type="entry name" value="DNA/RNA polymerases"/>
    <property type="match status" value="1"/>
</dbReference>
<accession>A0AAV1L620</accession>
<evidence type="ECO:0000259" key="2">
    <source>
        <dbReference type="PROSITE" id="PS50878"/>
    </source>
</evidence>
<feature type="domain" description="Reverse transcriptase" evidence="2">
    <location>
        <begin position="270"/>
        <end position="503"/>
    </location>
</feature>
<dbReference type="Proteomes" id="UP001314205">
    <property type="component" value="Unassembled WGS sequence"/>
</dbReference>
<evidence type="ECO:0000256" key="1">
    <source>
        <dbReference type="SAM" id="MobiDB-lite"/>
    </source>
</evidence>
<dbReference type="PROSITE" id="PS00028">
    <property type="entry name" value="ZINC_FINGER_C2H2_1"/>
    <property type="match status" value="1"/>
</dbReference>
<feature type="region of interest" description="Disordered" evidence="1">
    <location>
        <begin position="181"/>
        <end position="207"/>
    </location>
</feature>
<dbReference type="InterPro" id="IPR043502">
    <property type="entry name" value="DNA/RNA_pol_sf"/>
</dbReference>
<proteinExistence type="predicted"/>
<evidence type="ECO:0000313" key="4">
    <source>
        <dbReference type="Proteomes" id="UP001314205"/>
    </source>
</evidence>
<dbReference type="Pfam" id="PF00078">
    <property type="entry name" value="RVT_1"/>
    <property type="match status" value="1"/>
</dbReference>
<protein>
    <recommendedName>
        <fullName evidence="2">Reverse transcriptase domain-containing protein</fullName>
    </recommendedName>
</protein>
<dbReference type="AlphaFoldDB" id="A0AAV1L620"/>
<gene>
    <name evidence="3" type="ORF">PARMNEM_LOCUS9940</name>
</gene>
<reference evidence="3 4" key="1">
    <citation type="submission" date="2023-11" db="EMBL/GenBank/DDBJ databases">
        <authorList>
            <person name="Hedman E."/>
            <person name="Englund M."/>
            <person name="Stromberg M."/>
            <person name="Nyberg Akerstrom W."/>
            <person name="Nylinder S."/>
            <person name="Jareborg N."/>
            <person name="Kallberg Y."/>
            <person name="Kronander E."/>
        </authorList>
    </citation>
    <scope>NUCLEOTIDE SEQUENCE [LARGE SCALE GENOMIC DNA]</scope>
</reference>
<keyword evidence="4" id="KW-1185">Reference proteome</keyword>
<dbReference type="InterPro" id="IPR013087">
    <property type="entry name" value="Znf_C2H2_type"/>
</dbReference>
<dbReference type="PROSITE" id="PS50878">
    <property type="entry name" value="RT_POL"/>
    <property type="match status" value="1"/>
</dbReference>
<organism evidence="3 4">
    <name type="scientific">Parnassius mnemosyne</name>
    <name type="common">clouded apollo</name>
    <dbReference type="NCBI Taxonomy" id="213953"/>
    <lineage>
        <taxon>Eukaryota</taxon>
        <taxon>Metazoa</taxon>
        <taxon>Ecdysozoa</taxon>
        <taxon>Arthropoda</taxon>
        <taxon>Hexapoda</taxon>
        <taxon>Insecta</taxon>
        <taxon>Pterygota</taxon>
        <taxon>Neoptera</taxon>
        <taxon>Endopterygota</taxon>
        <taxon>Lepidoptera</taxon>
        <taxon>Glossata</taxon>
        <taxon>Ditrysia</taxon>
        <taxon>Papilionoidea</taxon>
        <taxon>Papilionidae</taxon>
        <taxon>Parnassiinae</taxon>
        <taxon>Parnassini</taxon>
        <taxon>Parnassius</taxon>
        <taxon>Driopa</taxon>
    </lineage>
</organism>
<comment type="caution">
    <text evidence="3">The sequence shown here is derived from an EMBL/GenBank/DDBJ whole genome shotgun (WGS) entry which is preliminary data.</text>
</comment>
<dbReference type="PANTHER" id="PTHR48462:SF1">
    <property type="entry name" value="PROTEIN, PUTATIVE-RELATED"/>
    <property type="match status" value="1"/>
</dbReference>
<dbReference type="GO" id="GO:0071897">
    <property type="term" value="P:DNA biosynthetic process"/>
    <property type="evidence" value="ECO:0007669"/>
    <property type="project" value="UniProtKB-ARBA"/>
</dbReference>
<dbReference type="PANTHER" id="PTHR48462">
    <property type="entry name" value="PROTEIN, PUTATIVE-RELATED"/>
    <property type="match status" value="1"/>
</dbReference>